<sequence length="190" mass="20283">MTTAVFARTTMTVSMTSTLDVSRPSGDSSSGAWAPRSASPGLPGSPRQRRQEVRGRGCLQGAGGLPSTHDPESGRENNGTVPDDEDGILGDWGRGYCTEYEDVKCALVAEDSMRSMESGTEPRRVLVSPPIDIDVESEEDDDGVLSEDELVAVSSKTGMDVSDRISEATQLRRDNREAGSESSRAEVDAL</sequence>
<name>A0A4Q9Q3I9_9APHY</name>
<dbReference type="Proteomes" id="UP000292082">
    <property type="component" value="Unassembled WGS sequence"/>
</dbReference>
<keyword evidence="3" id="KW-1185">Reference proteome</keyword>
<dbReference type="EMBL" id="ML145097">
    <property type="protein sequence ID" value="TBU61725.1"/>
    <property type="molecule type" value="Genomic_DNA"/>
</dbReference>
<evidence type="ECO:0000313" key="2">
    <source>
        <dbReference type="EMBL" id="TBU61725.1"/>
    </source>
</evidence>
<feature type="compositionally biased region" description="Basic and acidic residues" evidence="1">
    <location>
        <begin position="161"/>
        <end position="190"/>
    </location>
</feature>
<evidence type="ECO:0000256" key="1">
    <source>
        <dbReference type="SAM" id="MobiDB-lite"/>
    </source>
</evidence>
<organism evidence="2 3">
    <name type="scientific">Dichomitus squalens</name>
    <dbReference type="NCBI Taxonomy" id="114155"/>
    <lineage>
        <taxon>Eukaryota</taxon>
        <taxon>Fungi</taxon>
        <taxon>Dikarya</taxon>
        <taxon>Basidiomycota</taxon>
        <taxon>Agaricomycotina</taxon>
        <taxon>Agaricomycetes</taxon>
        <taxon>Polyporales</taxon>
        <taxon>Polyporaceae</taxon>
        <taxon>Dichomitus</taxon>
    </lineage>
</organism>
<protein>
    <submittedName>
        <fullName evidence="2">Uncharacterized protein</fullName>
    </submittedName>
</protein>
<gene>
    <name evidence="2" type="ORF">BD310DRAFT_904659</name>
</gene>
<proteinExistence type="predicted"/>
<dbReference type="AlphaFoldDB" id="A0A4Q9Q3I9"/>
<feature type="compositionally biased region" description="Polar residues" evidence="1">
    <location>
        <begin position="16"/>
        <end position="31"/>
    </location>
</feature>
<feature type="region of interest" description="Disordered" evidence="1">
    <location>
        <begin position="155"/>
        <end position="190"/>
    </location>
</feature>
<evidence type="ECO:0000313" key="3">
    <source>
        <dbReference type="Proteomes" id="UP000292082"/>
    </source>
</evidence>
<reference evidence="2 3" key="1">
    <citation type="submission" date="2019-01" db="EMBL/GenBank/DDBJ databases">
        <title>Draft genome sequences of three monokaryotic isolates of the white-rot basidiomycete fungus Dichomitus squalens.</title>
        <authorList>
            <consortium name="DOE Joint Genome Institute"/>
            <person name="Lopez S.C."/>
            <person name="Andreopoulos B."/>
            <person name="Pangilinan J."/>
            <person name="Lipzen A."/>
            <person name="Riley R."/>
            <person name="Ahrendt S."/>
            <person name="Ng V."/>
            <person name="Barry K."/>
            <person name="Daum C."/>
            <person name="Grigoriev I.V."/>
            <person name="Hilden K.S."/>
            <person name="Makela M.R."/>
            <person name="de Vries R.P."/>
        </authorList>
    </citation>
    <scope>NUCLEOTIDE SEQUENCE [LARGE SCALE GENOMIC DNA]</scope>
    <source>
        <strain evidence="2 3">CBS 464.89</strain>
    </source>
</reference>
<feature type="region of interest" description="Disordered" evidence="1">
    <location>
        <begin position="16"/>
        <end position="93"/>
    </location>
</feature>
<accession>A0A4Q9Q3I9</accession>